<evidence type="ECO:0000313" key="2">
    <source>
        <dbReference type="Proteomes" id="UP000287872"/>
    </source>
</evidence>
<comment type="caution">
    <text evidence="1">The sequence shown here is derived from an EMBL/GenBank/DDBJ whole genome shotgun (WGS) entry which is preliminary data.</text>
</comment>
<keyword evidence="2" id="KW-1185">Reference proteome</keyword>
<dbReference type="PIRSF" id="PIRSF034981">
    <property type="entry name" value="Eut_put"/>
    <property type="match status" value="1"/>
</dbReference>
<reference evidence="1 2" key="1">
    <citation type="submission" date="2018-11" db="EMBL/GenBank/DDBJ databases">
        <title>Genome sequencing and assembly of Clostridium tagluense strain A121.</title>
        <authorList>
            <person name="Murakami T."/>
            <person name="Segawa T."/>
            <person name="Shcherbakova V.A."/>
            <person name="Mori H."/>
            <person name="Yoshimura Y."/>
        </authorList>
    </citation>
    <scope>NUCLEOTIDE SEQUENCE [LARGE SCALE GENOMIC DNA]</scope>
    <source>
        <strain evidence="1 2">A121</strain>
    </source>
</reference>
<accession>A0A401UGX9</accession>
<evidence type="ECO:0000313" key="1">
    <source>
        <dbReference type="EMBL" id="GCD08813.1"/>
    </source>
</evidence>
<dbReference type="InterPro" id="IPR013372">
    <property type="entry name" value="Eut_put"/>
</dbReference>
<dbReference type="Proteomes" id="UP000287872">
    <property type="component" value="Unassembled WGS sequence"/>
</dbReference>
<sequence>MEMEKLVEMITREVMKRITSSANSMVTQKKKVLVISSCEEELREVKELLEYKYEVIVYDGEDINLKNYESIIVTNLCNKGLSSMALGLCNDKSQELIVEALFKGKRVYVLKEGIQYRKYSTKANEALYNLYSQYECKIMSYGAIIVNEKDLLKSMEIGADCNEKSVQKDCLVESGSDIHSKSEVPSKSLLLENSVQSHQVVEISNKRLITESDLRKLYMNGIKEVNLIKKAILTPLAQDFIRINQLKINRV</sequence>
<gene>
    <name evidence="1" type="ORF">Ctaglu_04360</name>
</gene>
<dbReference type="EMBL" id="BHYK01000002">
    <property type="protein sequence ID" value="GCD08813.1"/>
    <property type="molecule type" value="Genomic_DNA"/>
</dbReference>
<protein>
    <submittedName>
        <fullName evidence="1">Ethanolamine utilization protein</fullName>
    </submittedName>
</protein>
<proteinExistence type="predicted"/>
<name>A0A401UGX9_9CLOT</name>
<dbReference type="AlphaFoldDB" id="A0A401UGX9"/>
<organism evidence="1 2">
    <name type="scientific">Clostridium tagluense</name>
    <dbReference type="NCBI Taxonomy" id="360422"/>
    <lineage>
        <taxon>Bacteria</taxon>
        <taxon>Bacillati</taxon>
        <taxon>Bacillota</taxon>
        <taxon>Clostridia</taxon>
        <taxon>Eubacteriales</taxon>
        <taxon>Clostridiaceae</taxon>
        <taxon>Clostridium</taxon>
    </lineage>
</organism>